<dbReference type="EMBL" id="GBEZ01013070">
    <property type="protein sequence ID" value="JAC72882.1"/>
    <property type="molecule type" value="Transcribed_RNA"/>
</dbReference>
<dbReference type="AlphaFoldDB" id="A0A061RIU3"/>
<organism evidence="2">
    <name type="scientific">Tetraselmis sp. GSL018</name>
    <dbReference type="NCBI Taxonomy" id="582737"/>
    <lineage>
        <taxon>Eukaryota</taxon>
        <taxon>Viridiplantae</taxon>
        <taxon>Chlorophyta</taxon>
        <taxon>core chlorophytes</taxon>
        <taxon>Chlorodendrophyceae</taxon>
        <taxon>Chlorodendrales</taxon>
        <taxon>Chlorodendraceae</taxon>
        <taxon>Tetraselmis</taxon>
    </lineage>
</organism>
<reference evidence="2" key="1">
    <citation type="submission" date="2014-05" db="EMBL/GenBank/DDBJ databases">
        <title>The transcriptome of the halophilic microalga Tetraselmis sp. GSL018 isolated from the Great Salt Lake, Utah.</title>
        <authorList>
            <person name="Jinkerson R.E."/>
            <person name="D'Adamo S."/>
            <person name="Posewitz M.C."/>
        </authorList>
    </citation>
    <scope>NUCLEOTIDE SEQUENCE</scope>
    <source>
        <strain evidence="2">GSL018</strain>
    </source>
</reference>
<evidence type="ECO:0000256" key="1">
    <source>
        <dbReference type="SAM" id="MobiDB-lite"/>
    </source>
</evidence>
<name>A0A061RIU3_9CHLO</name>
<proteinExistence type="predicted"/>
<gene>
    <name evidence="2" type="ORF">TSPGSL018_30268</name>
</gene>
<feature type="region of interest" description="Disordered" evidence="1">
    <location>
        <begin position="1"/>
        <end position="23"/>
    </location>
</feature>
<protein>
    <submittedName>
        <fullName evidence="2">Uncharacterized protein</fullName>
    </submittedName>
</protein>
<sequence length="68" mass="7504">MRRSCARLQGFRRIPSSHAPKPCPDMEQAQLHYLGVDSGTFLHPSVGRRCWQHPVGGGGSRQPQEGHG</sequence>
<accession>A0A061RIU3</accession>
<evidence type="ECO:0000313" key="2">
    <source>
        <dbReference type="EMBL" id="JAC72882.1"/>
    </source>
</evidence>